<feature type="transmembrane region" description="Helical" evidence="1">
    <location>
        <begin position="21"/>
        <end position="45"/>
    </location>
</feature>
<reference evidence="3" key="1">
    <citation type="submission" date="2015-01" db="EMBL/GenBank/DDBJ databases">
        <authorList>
            <person name="MANFREDI Pablo"/>
        </authorList>
    </citation>
    <scope>NUCLEOTIDE SEQUENCE [LARGE SCALE GENOMIC DNA]</scope>
    <source>
        <strain evidence="3">Cc11</strain>
    </source>
</reference>
<proteinExistence type="predicted"/>
<dbReference type="EMBL" id="CDOK01000156">
    <property type="protein sequence ID" value="CEN52054.1"/>
    <property type="molecule type" value="Genomic_DNA"/>
</dbReference>
<keyword evidence="1" id="KW-1133">Transmembrane helix</keyword>
<sequence length="59" mass="6442">MKRLKLNQMENLQGGKASERACFIGGELAAVAFVSGFLVPAVFFYSNGNYCRSSLFGVF</sequence>
<gene>
    <name evidence="2" type="ORF">CCAN11_2390010</name>
</gene>
<evidence type="ECO:0000313" key="3">
    <source>
        <dbReference type="Proteomes" id="UP000039370"/>
    </source>
</evidence>
<protein>
    <submittedName>
        <fullName evidence="2">Uncharacterized protein</fullName>
    </submittedName>
</protein>
<keyword evidence="1" id="KW-0812">Transmembrane</keyword>
<dbReference type="AlphaFoldDB" id="A0A0B7IN66"/>
<evidence type="ECO:0000256" key="1">
    <source>
        <dbReference type="SAM" id="Phobius"/>
    </source>
</evidence>
<name>A0A0B7IN66_9FLAO</name>
<keyword evidence="1" id="KW-0472">Membrane</keyword>
<organism evidence="2 3">
    <name type="scientific">Capnocytophaga canimorsus</name>
    <dbReference type="NCBI Taxonomy" id="28188"/>
    <lineage>
        <taxon>Bacteria</taxon>
        <taxon>Pseudomonadati</taxon>
        <taxon>Bacteroidota</taxon>
        <taxon>Flavobacteriia</taxon>
        <taxon>Flavobacteriales</taxon>
        <taxon>Flavobacteriaceae</taxon>
        <taxon>Capnocytophaga</taxon>
    </lineage>
</organism>
<dbReference type="Proteomes" id="UP000039370">
    <property type="component" value="Unassembled WGS sequence"/>
</dbReference>
<evidence type="ECO:0000313" key="2">
    <source>
        <dbReference type="EMBL" id="CEN52054.1"/>
    </source>
</evidence>
<accession>A0A0B7IN66</accession>